<accession>A0A1H8HQI6</accession>
<evidence type="ECO:0000259" key="8">
    <source>
        <dbReference type="Pfam" id="PF02687"/>
    </source>
</evidence>
<dbReference type="PANTHER" id="PTHR43738">
    <property type="entry name" value="ABC TRANSPORTER, MEMBRANE PROTEIN"/>
    <property type="match status" value="1"/>
</dbReference>
<keyword evidence="5 7" id="KW-0472">Membrane</keyword>
<dbReference type="Proteomes" id="UP000199054">
    <property type="component" value="Unassembled WGS sequence"/>
</dbReference>
<gene>
    <name evidence="9" type="ORF">SAMN04489859_101048</name>
</gene>
<proteinExistence type="predicted"/>
<evidence type="ECO:0000256" key="7">
    <source>
        <dbReference type="SAM" id="Phobius"/>
    </source>
</evidence>
<evidence type="ECO:0000256" key="6">
    <source>
        <dbReference type="SAM" id="MobiDB-lite"/>
    </source>
</evidence>
<feature type="region of interest" description="Disordered" evidence="6">
    <location>
        <begin position="161"/>
        <end position="192"/>
    </location>
</feature>
<comment type="subcellular location">
    <subcellularLocation>
        <location evidence="1">Cell membrane</location>
        <topology evidence="1">Multi-pass membrane protein</topology>
    </subcellularLocation>
</comment>
<feature type="transmembrane region" description="Helical" evidence="7">
    <location>
        <begin position="337"/>
        <end position="357"/>
    </location>
</feature>
<evidence type="ECO:0000256" key="1">
    <source>
        <dbReference type="ARBA" id="ARBA00004651"/>
    </source>
</evidence>
<feature type="transmembrane region" description="Helical" evidence="7">
    <location>
        <begin position="301"/>
        <end position="325"/>
    </location>
</feature>
<protein>
    <submittedName>
        <fullName evidence="9">Putative ABC transport system permease protein</fullName>
    </submittedName>
</protein>
<feature type="domain" description="ABC3 transporter permease C-terminal" evidence="8">
    <location>
        <begin position="309"/>
        <end position="419"/>
    </location>
</feature>
<dbReference type="AlphaFoldDB" id="A0A1H8HQI6"/>
<dbReference type="EMBL" id="FODE01000010">
    <property type="protein sequence ID" value="SEN58462.1"/>
    <property type="molecule type" value="Genomic_DNA"/>
</dbReference>
<dbReference type="GO" id="GO:0005886">
    <property type="term" value="C:plasma membrane"/>
    <property type="evidence" value="ECO:0007669"/>
    <property type="project" value="UniProtKB-SubCell"/>
</dbReference>
<dbReference type="InterPro" id="IPR003838">
    <property type="entry name" value="ABC3_permease_C"/>
</dbReference>
<feature type="transmembrane region" description="Helical" evidence="7">
    <location>
        <begin position="16"/>
        <end position="37"/>
    </location>
</feature>
<evidence type="ECO:0000256" key="4">
    <source>
        <dbReference type="ARBA" id="ARBA00022989"/>
    </source>
</evidence>
<organism evidence="9 10">
    <name type="scientific">Paracoccus alcaliphilus</name>
    <dbReference type="NCBI Taxonomy" id="34002"/>
    <lineage>
        <taxon>Bacteria</taxon>
        <taxon>Pseudomonadati</taxon>
        <taxon>Pseudomonadota</taxon>
        <taxon>Alphaproteobacteria</taxon>
        <taxon>Rhodobacterales</taxon>
        <taxon>Paracoccaceae</taxon>
        <taxon>Paracoccus</taxon>
    </lineage>
</organism>
<evidence type="ECO:0000256" key="3">
    <source>
        <dbReference type="ARBA" id="ARBA00022692"/>
    </source>
</evidence>
<keyword evidence="4 7" id="KW-1133">Transmembrane helix</keyword>
<feature type="transmembrane region" description="Helical" evidence="7">
    <location>
        <begin position="396"/>
        <end position="418"/>
    </location>
</feature>
<name>A0A1H8HQI6_9RHOB</name>
<keyword evidence="3 7" id="KW-0812">Transmembrane</keyword>
<keyword evidence="10" id="KW-1185">Reference proteome</keyword>
<dbReference type="PANTHER" id="PTHR43738:SF2">
    <property type="entry name" value="ABC TRANSPORTER PERMEASE"/>
    <property type="match status" value="1"/>
</dbReference>
<evidence type="ECO:0000256" key="5">
    <source>
        <dbReference type="ARBA" id="ARBA00023136"/>
    </source>
</evidence>
<sequence>MNPFPLILAAFRRSRLSAIVFIAVIALTVTMGIAISAQERALRKGSGTAADGFDLIVAAPGSHTDTLFSVVYLDPVAGGLLQPGTLAGLMAEDRADFAAPVGFGDSFRGDQVVGTTANLVGHLSGDLAEGRMFADRFEAVVGALSPLQTGAVIEIAHGDAGEMGDADHAGDHGHDHHDHHEGHAHDEHDDHADEHLHDPVTVVGRMQATGTPWDHAIVVPIEYTWYSHNLPLGHAPGDQDRIGPPFSPDHLPGVPAVVVKPQNFAAAYELRTRYRDEGSTAFFPAEVLVELYAVLGDAARIMSALTLAAQLLVVVAILAGLLAVLDLQRQRFAVLRALGAPGGFIFLTVWLYVWLLVMVGTVLGLPLGMLAAQVVSGLITAQTGVSMAPEIRLAELRLIGGLIGLSLLLAVVPAALIYRRPVVEALR</sequence>
<keyword evidence="2" id="KW-1003">Cell membrane</keyword>
<dbReference type="Pfam" id="PF02687">
    <property type="entry name" value="FtsX"/>
    <property type="match status" value="1"/>
</dbReference>
<dbReference type="RefSeq" id="WP_090611522.1">
    <property type="nucleotide sequence ID" value="NZ_CP067124.1"/>
</dbReference>
<dbReference type="STRING" id="34002.SAMN04489859_101048"/>
<reference evidence="9 10" key="1">
    <citation type="submission" date="2016-10" db="EMBL/GenBank/DDBJ databases">
        <authorList>
            <person name="de Groot N.N."/>
        </authorList>
    </citation>
    <scope>NUCLEOTIDE SEQUENCE [LARGE SCALE GENOMIC DNA]</scope>
    <source>
        <strain evidence="9 10">DSM 8512</strain>
    </source>
</reference>
<dbReference type="OrthoDB" id="9784014at2"/>
<evidence type="ECO:0000313" key="10">
    <source>
        <dbReference type="Proteomes" id="UP000199054"/>
    </source>
</evidence>
<evidence type="ECO:0000313" key="9">
    <source>
        <dbReference type="EMBL" id="SEN58462.1"/>
    </source>
</evidence>
<evidence type="ECO:0000256" key="2">
    <source>
        <dbReference type="ARBA" id="ARBA00022475"/>
    </source>
</evidence>
<dbReference type="InterPro" id="IPR051125">
    <property type="entry name" value="ABC-4/HrtB_transporter"/>
</dbReference>
<feature type="transmembrane region" description="Helical" evidence="7">
    <location>
        <begin position="363"/>
        <end position="384"/>
    </location>
</feature>